<keyword evidence="2 7" id="KW-0489">Methyltransferase</keyword>
<proteinExistence type="predicted"/>
<name>V5X9L6_MYCNE</name>
<keyword evidence="3 7" id="KW-0808">Transferase</keyword>
<dbReference type="GO" id="GO:0032259">
    <property type="term" value="P:methylation"/>
    <property type="evidence" value="ECO:0007669"/>
    <property type="project" value="UniProtKB-KW"/>
</dbReference>
<accession>V5X9L6</accession>
<dbReference type="PANTHER" id="PTHR45790:SF3">
    <property type="entry name" value="S-ADENOSYL-L-METHIONINE-DEPENDENT UROPORPHYRINOGEN III METHYLTRANSFERASE, CHLOROPLASTIC"/>
    <property type="match status" value="1"/>
</dbReference>
<dbReference type="NCBIfam" id="NF004790">
    <property type="entry name" value="PRK06136.1"/>
    <property type="match status" value="1"/>
</dbReference>
<dbReference type="EC" id="2.1.1.107" evidence="1"/>
<dbReference type="InterPro" id="IPR050161">
    <property type="entry name" value="Siro_Cobalamin_biosynth"/>
</dbReference>
<dbReference type="AlphaFoldDB" id="V5X9L6"/>
<dbReference type="InterPro" id="IPR036291">
    <property type="entry name" value="NAD(P)-bd_dom_sf"/>
</dbReference>
<evidence type="ECO:0000256" key="1">
    <source>
        <dbReference type="ARBA" id="ARBA00012162"/>
    </source>
</evidence>
<dbReference type="Pfam" id="PF00590">
    <property type="entry name" value="TP_methylase"/>
    <property type="match status" value="1"/>
</dbReference>
<evidence type="ECO:0000313" key="7">
    <source>
        <dbReference type="EMBL" id="AHC24386.1"/>
    </source>
</evidence>
<reference evidence="7 8" key="1">
    <citation type="journal article" date="2014" name="Genome Announc.">
        <title>Complete Genome Sequence of Sterol-Transforming Mycobacterium neoaurum Strain VKM Ac-1815D.</title>
        <authorList>
            <person name="Shtratnikova V.Y."/>
            <person name="Bragin E.Y."/>
            <person name="Dovbnya D.V."/>
            <person name="Pekov Y.A."/>
            <person name="Schelkunov M.I."/>
            <person name="Strizhov N."/>
            <person name="Ivashina T.V."/>
            <person name="Ashapkin V.V."/>
            <person name="Donova M.V."/>
        </authorList>
    </citation>
    <scope>NUCLEOTIDE SEQUENCE [LARGE SCALE GENOMIC DNA]</scope>
    <source>
        <strain evidence="7 8">VKM Ac-1815D</strain>
    </source>
</reference>
<evidence type="ECO:0000313" key="8">
    <source>
        <dbReference type="Proteomes" id="UP000018763"/>
    </source>
</evidence>
<dbReference type="CDD" id="cd11642">
    <property type="entry name" value="SUMT"/>
    <property type="match status" value="1"/>
</dbReference>
<dbReference type="InterPro" id="IPR035996">
    <property type="entry name" value="4pyrrol_Methylase_sf"/>
</dbReference>
<dbReference type="InterPro" id="IPR000878">
    <property type="entry name" value="4pyrrol_Mease"/>
</dbReference>
<evidence type="ECO:0000256" key="5">
    <source>
        <dbReference type="ARBA" id="ARBA00023244"/>
    </source>
</evidence>
<dbReference type="EMBL" id="CP006936">
    <property type="protein sequence ID" value="AHC24386.1"/>
    <property type="molecule type" value="Genomic_DNA"/>
</dbReference>
<dbReference type="FunFam" id="3.40.1010.10:FF:000001">
    <property type="entry name" value="Siroheme synthase"/>
    <property type="match status" value="1"/>
</dbReference>
<dbReference type="GO" id="GO:0004851">
    <property type="term" value="F:uroporphyrin-III C-methyltransferase activity"/>
    <property type="evidence" value="ECO:0007669"/>
    <property type="project" value="UniProtKB-EC"/>
</dbReference>
<dbReference type="Pfam" id="PF13241">
    <property type="entry name" value="NAD_binding_7"/>
    <property type="match status" value="1"/>
</dbReference>
<evidence type="ECO:0000259" key="6">
    <source>
        <dbReference type="Pfam" id="PF00590"/>
    </source>
</evidence>
<dbReference type="PANTHER" id="PTHR45790">
    <property type="entry name" value="SIROHEME SYNTHASE-RELATED"/>
    <property type="match status" value="1"/>
</dbReference>
<keyword evidence="8" id="KW-1185">Reference proteome</keyword>
<dbReference type="SUPFAM" id="SSF53790">
    <property type="entry name" value="Tetrapyrrole methylase"/>
    <property type="match status" value="1"/>
</dbReference>
<keyword evidence="5" id="KW-0627">Porphyrin biosynthesis</keyword>
<dbReference type="GO" id="GO:0019354">
    <property type="term" value="P:siroheme biosynthetic process"/>
    <property type="evidence" value="ECO:0007669"/>
    <property type="project" value="InterPro"/>
</dbReference>
<dbReference type="SUPFAM" id="SSF51735">
    <property type="entry name" value="NAD(P)-binding Rossmann-fold domains"/>
    <property type="match status" value="1"/>
</dbReference>
<protein>
    <recommendedName>
        <fullName evidence="1">uroporphyrinogen-III C-methyltransferase</fullName>
        <ecNumber evidence="1">2.1.1.107</ecNumber>
    </recommendedName>
</protein>
<sequence length="369" mass="37454">MPCTLPVELALRGHRVTVVGATARAAVTVAELLEAGALVTVIGTHATPYLSDLAERGLATVLYRSIQPGDIDSAAMIFASTDDEDHNRWIAETARELAVLCVIDNGPSGQRAGRPGMGRVILVGGGPGDPSLLTVAGRDAIVAADTVVTDRLAPVSALKRLAPHADIIDVSKIPGGRRTEQWDINALLVSRALDGQVVVRLKGGDGFVFGRGGEELDHCVQAGVPVEVIPGVSSAIAAPASALIPVTHRGLTQGFTVVSGHVPPGHPECTVDYAALAHANTTLVLMMAVANLASIAAALTAAGMDPATPAAVIADGSLSSQHEVRGTLGTIAGLARAAGIEPPATTVIGAVAGFVPGRAPAQRVAQTHA</sequence>
<dbReference type="Gene3D" id="3.40.1010.10">
    <property type="entry name" value="Cobalt-precorrin-4 Transmethylase, Domain 1"/>
    <property type="match status" value="1"/>
</dbReference>
<evidence type="ECO:0000256" key="4">
    <source>
        <dbReference type="ARBA" id="ARBA00022691"/>
    </source>
</evidence>
<evidence type="ECO:0000256" key="3">
    <source>
        <dbReference type="ARBA" id="ARBA00022679"/>
    </source>
</evidence>
<keyword evidence="4" id="KW-0949">S-adenosyl-L-methionine</keyword>
<dbReference type="NCBIfam" id="TIGR01469">
    <property type="entry name" value="cobA_cysG_Cterm"/>
    <property type="match status" value="1"/>
</dbReference>
<organism evidence="7 8">
    <name type="scientific">Mycolicibacterium neoaurum VKM Ac-1815D</name>
    <dbReference type="NCBI Taxonomy" id="700508"/>
    <lineage>
        <taxon>Bacteria</taxon>
        <taxon>Bacillati</taxon>
        <taxon>Actinomycetota</taxon>
        <taxon>Actinomycetes</taxon>
        <taxon>Mycobacteriales</taxon>
        <taxon>Mycobacteriaceae</taxon>
        <taxon>Mycolicibacterium</taxon>
    </lineage>
</organism>
<dbReference type="InterPro" id="IPR014776">
    <property type="entry name" value="4pyrrole_Mease_sub2"/>
</dbReference>
<gene>
    <name evidence="7" type="ORF">D174_07215</name>
</gene>
<feature type="domain" description="Tetrapyrrole methylase" evidence="6">
    <location>
        <begin position="119"/>
        <end position="331"/>
    </location>
</feature>
<dbReference type="Gene3D" id="3.30.950.10">
    <property type="entry name" value="Methyltransferase, Cobalt-precorrin-4 Transmethylase, Domain 2"/>
    <property type="match status" value="1"/>
</dbReference>
<evidence type="ECO:0000256" key="2">
    <source>
        <dbReference type="ARBA" id="ARBA00022603"/>
    </source>
</evidence>
<dbReference type="InterPro" id="IPR014777">
    <property type="entry name" value="4pyrrole_Mease_sub1"/>
</dbReference>
<dbReference type="Gene3D" id="3.40.50.720">
    <property type="entry name" value="NAD(P)-binding Rossmann-like Domain"/>
    <property type="match status" value="1"/>
</dbReference>
<dbReference type="Proteomes" id="UP000018763">
    <property type="component" value="Chromosome"/>
</dbReference>
<dbReference type="InterPro" id="IPR006366">
    <property type="entry name" value="CobA/CysG_C"/>
</dbReference>